<evidence type="ECO:0000259" key="10">
    <source>
        <dbReference type="Pfam" id="PF00590"/>
    </source>
</evidence>
<dbReference type="Gene3D" id="3.40.1010.10">
    <property type="entry name" value="Cobalt-precorrin-4 Transmethylase, Domain 1"/>
    <property type="match status" value="1"/>
</dbReference>
<accession>A0A517NND0</accession>
<dbReference type="NCBIfam" id="NF004790">
    <property type="entry name" value="PRK06136.1"/>
    <property type="match status" value="1"/>
</dbReference>
<dbReference type="PROSITE" id="PS00839">
    <property type="entry name" value="SUMT_1"/>
    <property type="match status" value="1"/>
</dbReference>
<evidence type="ECO:0000256" key="3">
    <source>
        <dbReference type="ARBA" id="ARBA00022573"/>
    </source>
</evidence>
<dbReference type="Pfam" id="PF02602">
    <property type="entry name" value="HEM4"/>
    <property type="match status" value="1"/>
</dbReference>
<evidence type="ECO:0000256" key="9">
    <source>
        <dbReference type="ARBA" id="ARBA00060548"/>
    </source>
</evidence>
<evidence type="ECO:0000313" key="13">
    <source>
        <dbReference type="Proteomes" id="UP000319817"/>
    </source>
</evidence>
<evidence type="ECO:0000313" key="12">
    <source>
        <dbReference type="EMBL" id="QDT08632.1"/>
    </source>
</evidence>
<keyword evidence="3" id="KW-0169">Cobalamin biosynthesis</keyword>
<gene>
    <name evidence="12" type="primary">nasF</name>
    <name evidence="12" type="ORF">K239x_05720</name>
</gene>
<keyword evidence="6" id="KW-0949">S-adenosyl-L-methionine</keyword>
<dbReference type="AlphaFoldDB" id="A0A517NND0"/>
<dbReference type="CDD" id="cd06578">
    <property type="entry name" value="HemD"/>
    <property type="match status" value="1"/>
</dbReference>
<comment type="pathway">
    <text evidence="9">Cofactor biosynthesis; adenosylcobalamin biosynthesis; precorrin-2 from uroporphyrinogen III: step 1/1.</text>
</comment>
<dbReference type="Gene3D" id="3.40.50.10090">
    <property type="match status" value="2"/>
</dbReference>
<dbReference type="PANTHER" id="PTHR45790:SF3">
    <property type="entry name" value="S-ADENOSYL-L-METHIONINE-DEPENDENT UROPORPHYRINOGEN III METHYLTRANSFERASE, CHLOROPLASTIC"/>
    <property type="match status" value="1"/>
</dbReference>
<name>A0A517NND0_9BACT</name>
<evidence type="ECO:0000256" key="7">
    <source>
        <dbReference type="ARBA" id="ARBA00023244"/>
    </source>
</evidence>
<keyword evidence="4 12" id="KW-0489">Methyltransferase</keyword>
<dbReference type="NCBIfam" id="TIGR01469">
    <property type="entry name" value="cobA_cysG_Cterm"/>
    <property type="match status" value="1"/>
</dbReference>
<evidence type="ECO:0000256" key="2">
    <source>
        <dbReference type="ARBA" id="ARBA00012162"/>
    </source>
</evidence>
<comment type="similarity">
    <text evidence="1">Belongs to the precorrin methyltransferase family.</text>
</comment>
<comment type="pathway">
    <text evidence="8">Porphyrin-containing compound metabolism; siroheme biosynthesis; precorrin-2 from uroporphyrinogen III: step 1/1.</text>
</comment>
<dbReference type="OrthoDB" id="9815856at2"/>
<dbReference type="InterPro" id="IPR036108">
    <property type="entry name" value="4pyrrol_syn_uPrphyn_synt_sf"/>
</dbReference>
<keyword evidence="13" id="KW-1185">Reference proteome</keyword>
<dbReference type="GO" id="GO:0019354">
    <property type="term" value="P:siroheme biosynthetic process"/>
    <property type="evidence" value="ECO:0007669"/>
    <property type="project" value="InterPro"/>
</dbReference>
<dbReference type="SUPFAM" id="SSF53790">
    <property type="entry name" value="Tetrapyrrole methylase"/>
    <property type="match status" value="1"/>
</dbReference>
<keyword evidence="7" id="KW-0627">Porphyrin biosynthesis</keyword>
<evidence type="ECO:0000256" key="8">
    <source>
        <dbReference type="ARBA" id="ARBA00025705"/>
    </source>
</evidence>
<dbReference type="InterPro" id="IPR035996">
    <property type="entry name" value="4pyrrol_Methylase_sf"/>
</dbReference>
<dbReference type="RefSeq" id="WP_145416143.1">
    <property type="nucleotide sequence ID" value="NZ_CP036526.1"/>
</dbReference>
<dbReference type="PANTHER" id="PTHR45790">
    <property type="entry name" value="SIROHEME SYNTHASE-RELATED"/>
    <property type="match status" value="1"/>
</dbReference>
<dbReference type="InterPro" id="IPR003043">
    <property type="entry name" value="Uropor_MeTrfase_CS"/>
</dbReference>
<proteinExistence type="inferred from homology"/>
<dbReference type="InterPro" id="IPR050161">
    <property type="entry name" value="Siro_Cobalamin_biosynth"/>
</dbReference>
<dbReference type="InterPro" id="IPR014777">
    <property type="entry name" value="4pyrrole_Mease_sub1"/>
</dbReference>
<dbReference type="InterPro" id="IPR006366">
    <property type="entry name" value="CobA/CysG_C"/>
</dbReference>
<feature type="domain" description="Tetrapyrrole biosynthesis uroporphyrinogen III synthase" evidence="11">
    <location>
        <begin position="273"/>
        <end position="497"/>
    </location>
</feature>
<feature type="domain" description="Tetrapyrrole methylase" evidence="10">
    <location>
        <begin position="11"/>
        <end position="221"/>
    </location>
</feature>
<evidence type="ECO:0000256" key="1">
    <source>
        <dbReference type="ARBA" id="ARBA00005879"/>
    </source>
</evidence>
<dbReference type="Proteomes" id="UP000319817">
    <property type="component" value="Chromosome"/>
</dbReference>
<dbReference type="GO" id="GO:0032259">
    <property type="term" value="P:methylation"/>
    <property type="evidence" value="ECO:0007669"/>
    <property type="project" value="UniProtKB-KW"/>
</dbReference>
<dbReference type="FunFam" id="3.30.950.10:FF:000001">
    <property type="entry name" value="Siroheme synthase"/>
    <property type="match status" value="1"/>
</dbReference>
<dbReference type="EMBL" id="CP036526">
    <property type="protein sequence ID" value="QDT08632.1"/>
    <property type="molecule type" value="Genomic_DNA"/>
</dbReference>
<dbReference type="SUPFAM" id="SSF69618">
    <property type="entry name" value="HemD-like"/>
    <property type="match status" value="1"/>
</dbReference>
<dbReference type="EC" id="2.1.1.107" evidence="2"/>
<dbReference type="InterPro" id="IPR014776">
    <property type="entry name" value="4pyrrole_Mease_sub2"/>
</dbReference>
<dbReference type="GO" id="GO:0004851">
    <property type="term" value="F:uroporphyrin-III C-methyltransferase activity"/>
    <property type="evidence" value="ECO:0007669"/>
    <property type="project" value="UniProtKB-EC"/>
</dbReference>
<dbReference type="CDD" id="cd11642">
    <property type="entry name" value="SUMT"/>
    <property type="match status" value="1"/>
</dbReference>
<dbReference type="GO" id="GO:0004852">
    <property type="term" value="F:uroporphyrinogen-III synthase activity"/>
    <property type="evidence" value="ECO:0007669"/>
    <property type="project" value="InterPro"/>
</dbReference>
<keyword evidence="5 12" id="KW-0808">Transferase</keyword>
<evidence type="ECO:0000259" key="11">
    <source>
        <dbReference type="Pfam" id="PF02602"/>
    </source>
</evidence>
<reference evidence="12 13" key="1">
    <citation type="submission" date="2019-02" db="EMBL/GenBank/DDBJ databases">
        <title>Deep-cultivation of Planctomycetes and their phenomic and genomic characterization uncovers novel biology.</title>
        <authorList>
            <person name="Wiegand S."/>
            <person name="Jogler M."/>
            <person name="Boedeker C."/>
            <person name="Pinto D."/>
            <person name="Vollmers J."/>
            <person name="Rivas-Marin E."/>
            <person name="Kohn T."/>
            <person name="Peeters S.H."/>
            <person name="Heuer A."/>
            <person name="Rast P."/>
            <person name="Oberbeckmann S."/>
            <person name="Bunk B."/>
            <person name="Jeske O."/>
            <person name="Meyerdierks A."/>
            <person name="Storesund J.E."/>
            <person name="Kallscheuer N."/>
            <person name="Luecker S."/>
            <person name="Lage O.M."/>
            <person name="Pohl T."/>
            <person name="Merkel B.J."/>
            <person name="Hornburger P."/>
            <person name="Mueller R.-W."/>
            <person name="Bruemmer F."/>
            <person name="Labrenz M."/>
            <person name="Spormann A.M."/>
            <person name="Op den Camp H."/>
            <person name="Overmann J."/>
            <person name="Amann R."/>
            <person name="Jetten M.S.M."/>
            <person name="Mascher T."/>
            <person name="Medema M.H."/>
            <person name="Devos D.P."/>
            <person name="Kaster A.-K."/>
            <person name="Ovreas L."/>
            <person name="Rohde M."/>
            <person name="Galperin M.Y."/>
            <person name="Jogler C."/>
        </authorList>
    </citation>
    <scope>NUCLEOTIDE SEQUENCE [LARGE SCALE GENOMIC DNA]</scope>
    <source>
        <strain evidence="12 13">K23_9</strain>
    </source>
</reference>
<dbReference type="GO" id="GO:0009236">
    <property type="term" value="P:cobalamin biosynthetic process"/>
    <property type="evidence" value="ECO:0007669"/>
    <property type="project" value="UniProtKB-KW"/>
</dbReference>
<dbReference type="Pfam" id="PF00590">
    <property type="entry name" value="TP_methylase"/>
    <property type="match status" value="1"/>
</dbReference>
<dbReference type="Gene3D" id="3.30.950.10">
    <property type="entry name" value="Methyltransferase, Cobalt-precorrin-4 Transmethylase, Domain 2"/>
    <property type="match status" value="1"/>
</dbReference>
<dbReference type="InterPro" id="IPR003754">
    <property type="entry name" value="4pyrrol_synth_uPrphyn_synth"/>
</dbReference>
<sequence>MPTSDRNHGIVYLIGAGPGDPGLLTLRGAELLGRSDVVLYDGLSNADLLRHAPSAKHICVGKHGQQRIWRQDEIIAEILIHAQNGLRVSRLKGGDPAVFARTAEEVDALRQADVPFEIVPGITAALAAGSYAGIPVTDRKLASAVALITGHEEPGKSESALDWEALARFPGTLVVYMGVTTAESWTQSLISAGKSPDTPVALIRRCSHNDQQTIHCRLDKVADSLTPASKFRPPVIAIIGPVTELAESMNWAEHRALFGQTILVTRPAEQAEALASPLRDLGAHVLLQPAIAIGPPDDWGPVDQAIADLNACEILIFCSRNGVRYFLDRMMDRVGDIRHLNAPDIAAVGSQTAETLKEYYLNADIMPDNFSADSLAKLLAPGVEGMKITIVRASRGSDTLASTLQSAGADVTQVVAYNNVDVPQAAPKIAEALSNGQIDWVTVTSSATAENLHRLFGDHLKTTKLASLSPITSQTLTSLGYQIDAEADPYTMKALIEAIQADAK</sequence>
<organism evidence="12 13">
    <name type="scientific">Stieleria marina</name>
    <dbReference type="NCBI Taxonomy" id="1930275"/>
    <lineage>
        <taxon>Bacteria</taxon>
        <taxon>Pseudomonadati</taxon>
        <taxon>Planctomycetota</taxon>
        <taxon>Planctomycetia</taxon>
        <taxon>Pirellulales</taxon>
        <taxon>Pirellulaceae</taxon>
        <taxon>Stieleria</taxon>
    </lineage>
</organism>
<evidence type="ECO:0000256" key="5">
    <source>
        <dbReference type="ARBA" id="ARBA00022679"/>
    </source>
</evidence>
<protein>
    <recommendedName>
        <fullName evidence="2">uroporphyrinogen-III C-methyltransferase</fullName>
        <ecNumber evidence="2">2.1.1.107</ecNumber>
    </recommendedName>
</protein>
<dbReference type="FunFam" id="3.40.1010.10:FF:000001">
    <property type="entry name" value="Siroheme synthase"/>
    <property type="match status" value="1"/>
</dbReference>
<evidence type="ECO:0000256" key="4">
    <source>
        <dbReference type="ARBA" id="ARBA00022603"/>
    </source>
</evidence>
<evidence type="ECO:0000256" key="6">
    <source>
        <dbReference type="ARBA" id="ARBA00022691"/>
    </source>
</evidence>
<dbReference type="InterPro" id="IPR000878">
    <property type="entry name" value="4pyrrol_Mease"/>
</dbReference>